<reference evidence="1 2" key="2">
    <citation type="journal article" date="2010" name="Nucleic Acids Res.">
        <title>BeetleBase in 2010: revisions to provide comprehensive genomic information for Tribolium castaneum.</title>
        <authorList>
            <person name="Kim H.S."/>
            <person name="Murphy T."/>
            <person name="Xia J."/>
            <person name="Caragea D."/>
            <person name="Park Y."/>
            <person name="Beeman R.W."/>
            <person name="Lorenzen M.D."/>
            <person name="Butcher S."/>
            <person name="Manak J.R."/>
            <person name="Brown S.J."/>
        </authorList>
    </citation>
    <scope>NUCLEOTIDE SEQUENCE [LARGE SCALE GENOMIC DNA]</scope>
    <source>
        <strain evidence="1 2">Georgia GA2</strain>
    </source>
</reference>
<sequence>MNIVTCVCCLVNILEMQVKPLVRMSIQTITRISIDWTKECDQLVVWIFYQGNLVGPEVGKPLLRKKQF</sequence>
<organism evidence="1 2">
    <name type="scientific">Tribolium castaneum</name>
    <name type="common">Red flour beetle</name>
    <dbReference type="NCBI Taxonomy" id="7070"/>
    <lineage>
        <taxon>Eukaryota</taxon>
        <taxon>Metazoa</taxon>
        <taxon>Ecdysozoa</taxon>
        <taxon>Arthropoda</taxon>
        <taxon>Hexapoda</taxon>
        <taxon>Insecta</taxon>
        <taxon>Pterygota</taxon>
        <taxon>Neoptera</taxon>
        <taxon>Endopterygota</taxon>
        <taxon>Coleoptera</taxon>
        <taxon>Polyphaga</taxon>
        <taxon>Cucujiformia</taxon>
        <taxon>Tenebrionidae</taxon>
        <taxon>Tenebrionidae incertae sedis</taxon>
        <taxon>Tribolium</taxon>
    </lineage>
</organism>
<dbReference type="PhylomeDB" id="D7EHU6"/>
<dbReference type="EMBL" id="KQ973114">
    <property type="protein sequence ID" value="EFA12163.1"/>
    <property type="molecule type" value="Genomic_DNA"/>
</dbReference>
<protein>
    <submittedName>
        <fullName evidence="1">Uncharacterized protein</fullName>
    </submittedName>
</protein>
<keyword evidence="2" id="KW-1185">Reference proteome</keyword>
<accession>D7EHU6</accession>
<proteinExistence type="predicted"/>
<evidence type="ECO:0000313" key="2">
    <source>
        <dbReference type="Proteomes" id="UP000007266"/>
    </source>
</evidence>
<name>D7EHU6_TRICA</name>
<reference evidence="1 2" key="1">
    <citation type="journal article" date="2008" name="Nature">
        <title>The genome of the model beetle and pest Tribolium castaneum.</title>
        <authorList>
            <consortium name="Tribolium Genome Sequencing Consortium"/>
            <person name="Richards S."/>
            <person name="Gibbs R.A."/>
            <person name="Weinstock G.M."/>
            <person name="Brown S.J."/>
            <person name="Denell R."/>
            <person name="Beeman R.W."/>
            <person name="Gibbs R."/>
            <person name="Beeman R.W."/>
            <person name="Brown S.J."/>
            <person name="Bucher G."/>
            <person name="Friedrich M."/>
            <person name="Grimmelikhuijzen C.J."/>
            <person name="Klingler M."/>
            <person name="Lorenzen M."/>
            <person name="Richards S."/>
            <person name="Roth S."/>
            <person name="Schroder R."/>
            <person name="Tautz D."/>
            <person name="Zdobnov E.M."/>
            <person name="Muzny D."/>
            <person name="Gibbs R.A."/>
            <person name="Weinstock G.M."/>
            <person name="Attaway T."/>
            <person name="Bell S."/>
            <person name="Buhay C.J."/>
            <person name="Chandrabose M.N."/>
            <person name="Chavez D."/>
            <person name="Clerk-Blankenburg K.P."/>
            <person name="Cree A."/>
            <person name="Dao M."/>
            <person name="Davis C."/>
            <person name="Chacko J."/>
            <person name="Dinh H."/>
            <person name="Dugan-Rocha S."/>
            <person name="Fowler G."/>
            <person name="Garner T.T."/>
            <person name="Garnes J."/>
            <person name="Gnirke A."/>
            <person name="Hawes A."/>
            <person name="Hernandez J."/>
            <person name="Hines S."/>
            <person name="Holder M."/>
            <person name="Hume J."/>
            <person name="Jhangiani S.N."/>
            <person name="Joshi V."/>
            <person name="Khan Z.M."/>
            <person name="Jackson L."/>
            <person name="Kovar C."/>
            <person name="Kowis A."/>
            <person name="Lee S."/>
            <person name="Lewis L.R."/>
            <person name="Margolis J."/>
            <person name="Morgan M."/>
            <person name="Nazareth L.V."/>
            <person name="Nguyen N."/>
            <person name="Okwuonu G."/>
            <person name="Parker D."/>
            <person name="Richards S."/>
            <person name="Ruiz S.J."/>
            <person name="Santibanez J."/>
            <person name="Savard J."/>
            <person name="Scherer S.E."/>
            <person name="Schneider B."/>
            <person name="Sodergren E."/>
            <person name="Tautz D."/>
            <person name="Vattahil S."/>
            <person name="Villasana D."/>
            <person name="White C.S."/>
            <person name="Wright R."/>
            <person name="Park Y."/>
            <person name="Beeman R.W."/>
            <person name="Lord J."/>
            <person name="Oppert B."/>
            <person name="Lorenzen M."/>
            <person name="Brown S."/>
            <person name="Wang L."/>
            <person name="Savard J."/>
            <person name="Tautz D."/>
            <person name="Richards S."/>
            <person name="Weinstock G."/>
            <person name="Gibbs R.A."/>
            <person name="Liu Y."/>
            <person name="Worley K."/>
            <person name="Weinstock G."/>
            <person name="Elsik C.G."/>
            <person name="Reese J.T."/>
            <person name="Elhaik E."/>
            <person name="Landan G."/>
            <person name="Graur D."/>
            <person name="Arensburger P."/>
            <person name="Atkinson P."/>
            <person name="Beeman R.W."/>
            <person name="Beidler J."/>
            <person name="Brown S.J."/>
            <person name="Demuth J.P."/>
            <person name="Drury D.W."/>
            <person name="Du Y.Z."/>
            <person name="Fujiwara H."/>
            <person name="Lorenzen M."/>
            <person name="Maselli V."/>
            <person name="Osanai M."/>
            <person name="Park Y."/>
            <person name="Robertson H.M."/>
            <person name="Tu Z."/>
            <person name="Wang J.J."/>
            <person name="Wang S."/>
            <person name="Richards S."/>
            <person name="Song H."/>
            <person name="Zhang L."/>
            <person name="Sodergren E."/>
            <person name="Werner D."/>
            <person name="Stanke M."/>
            <person name="Morgenstern B."/>
            <person name="Solovyev V."/>
            <person name="Kosarev P."/>
            <person name="Brown G."/>
            <person name="Chen H.C."/>
            <person name="Ermolaeva O."/>
            <person name="Hlavina W."/>
            <person name="Kapustin Y."/>
            <person name="Kiryutin B."/>
            <person name="Kitts P."/>
            <person name="Maglott D."/>
            <person name="Pruitt K."/>
            <person name="Sapojnikov V."/>
            <person name="Souvorov A."/>
            <person name="Mackey A.J."/>
            <person name="Waterhouse R.M."/>
            <person name="Wyder S."/>
            <person name="Zdobnov E.M."/>
            <person name="Zdobnov E.M."/>
            <person name="Wyder S."/>
            <person name="Kriventseva E.V."/>
            <person name="Kadowaki T."/>
            <person name="Bork P."/>
            <person name="Aranda M."/>
            <person name="Bao R."/>
            <person name="Beermann A."/>
            <person name="Berns N."/>
            <person name="Bolognesi R."/>
            <person name="Bonneton F."/>
            <person name="Bopp D."/>
            <person name="Brown S.J."/>
            <person name="Bucher G."/>
            <person name="Butts T."/>
            <person name="Chaumot A."/>
            <person name="Denell R.E."/>
            <person name="Ferrier D.E."/>
            <person name="Friedrich M."/>
            <person name="Gordon C.M."/>
            <person name="Jindra M."/>
            <person name="Klingler M."/>
            <person name="Lan Q."/>
            <person name="Lattorff H.M."/>
            <person name="Laudet V."/>
            <person name="von Levetsow C."/>
            <person name="Liu Z."/>
            <person name="Lutz R."/>
            <person name="Lynch J.A."/>
            <person name="da Fonseca R.N."/>
            <person name="Posnien N."/>
            <person name="Reuter R."/>
            <person name="Roth S."/>
            <person name="Savard J."/>
            <person name="Schinko J.B."/>
            <person name="Schmitt C."/>
            <person name="Schoppmeier M."/>
            <person name="Schroder R."/>
            <person name="Shippy T.D."/>
            <person name="Simonnet F."/>
            <person name="Marques-Souza H."/>
            <person name="Tautz D."/>
            <person name="Tomoyasu Y."/>
            <person name="Trauner J."/>
            <person name="Van der Zee M."/>
            <person name="Vervoort M."/>
            <person name="Wittkopp N."/>
            <person name="Wimmer E.A."/>
            <person name="Yang X."/>
            <person name="Jones A.K."/>
            <person name="Sattelle D.B."/>
            <person name="Ebert P.R."/>
            <person name="Nelson D."/>
            <person name="Scott J.G."/>
            <person name="Beeman R.W."/>
            <person name="Muthukrishnan S."/>
            <person name="Kramer K.J."/>
            <person name="Arakane Y."/>
            <person name="Beeman R.W."/>
            <person name="Zhu Q."/>
            <person name="Hogenkamp D."/>
            <person name="Dixit R."/>
            <person name="Oppert B."/>
            <person name="Jiang H."/>
            <person name="Zou Z."/>
            <person name="Marshall J."/>
            <person name="Elpidina E."/>
            <person name="Vinokurov K."/>
            <person name="Oppert C."/>
            <person name="Zou Z."/>
            <person name="Evans J."/>
            <person name="Lu Z."/>
            <person name="Zhao P."/>
            <person name="Sumathipala N."/>
            <person name="Altincicek B."/>
            <person name="Vilcinskas A."/>
            <person name="Williams M."/>
            <person name="Hultmark D."/>
            <person name="Hetru C."/>
            <person name="Jiang H."/>
            <person name="Grimmelikhuijzen C.J."/>
            <person name="Hauser F."/>
            <person name="Cazzamali G."/>
            <person name="Williamson M."/>
            <person name="Park Y."/>
            <person name="Li B."/>
            <person name="Tanaka Y."/>
            <person name="Predel R."/>
            <person name="Neupert S."/>
            <person name="Schachtner J."/>
            <person name="Verleyen P."/>
            <person name="Raible F."/>
            <person name="Bork P."/>
            <person name="Friedrich M."/>
            <person name="Walden K.K."/>
            <person name="Robertson H.M."/>
            <person name="Angeli S."/>
            <person name="Foret S."/>
            <person name="Bucher G."/>
            <person name="Schuetz S."/>
            <person name="Maleszka R."/>
            <person name="Wimmer E.A."/>
            <person name="Beeman R.W."/>
            <person name="Lorenzen M."/>
            <person name="Tomoyasu Y."/>
            <person name="Miller S.C."/>
            <person name="Grossmann D."/>
            <person name="Bucher G."/>
        </authorList>
    </citation>
    <scope>NUCLEOTIDE SEQUENCE [LARGE SCALE GENOMIC DNA]</scope>
    <source>
        <strain evidence="1 2">Georgia GA2</strain>
    </source>
</reference>
<dbReference type="Proteomes" id="UP000007266">
    <property type="component" value="Unassembled WGS sequence"/>
</dbReference>
<dbReference type="AlphaFoldDB" id="D7EHU6"/>
<dbReference type="InParanoid" id="D7EHU6"/>
<dbReference type="HOGENOM" id="CLU_204816_0_0_1"/>
<gene>
    <name evidence="1" type="primary">GLEAN_02313</name>
    <name evidence="1" type="ORF">TcasGA2_TC002313</name>
</gene>
<evidence type="ECO:0000313" key="1">
    <source>
        <dbReference type="EMBL" id="EFA12163.1"/>
    </source>
</evidence>